<evidence type="ECO:0008006" key="4">
    <source>
        <dbReference type="Google" id="ProtNLM"/>
    </source>
</evidence>
<feature type="signal peptide" evidence="1">
    <location>
        <begin position="1"/>
        <end position="20"/>
    </location>
</feature>
<evidence type="ECO:0000313" key="2">
    <source>
        <dbReference type="EMBL" id="RUT77808.1"/>
    </source>
</evidence>
<comment type="caution">
    <text evidence="2">The sequence shown here is derived from an EMBL/GenBank/DDBJ whole genome shotgun (WGS) entry which is preliminary data.</text>
</comment>
<protein>
    <recommendedName>
        <fullName evidence="4">DUF4369 domain-containing protein</fullName>
    </recommendedName>
</protein>
<name>A0A434ATZ3_9BACT</name>
<accession>A0A434ATZ3</accession>
<sequence>MKISSIFLFVFLFLSLQGNTQTHSLSNQLYDITTSMNQSVSQNSFQVKGDYFLDKKWTPGDLYLKNINVTGKKVKLRYFVFADEMQILIPNKDTLALKPGKLIDSIFINDQKFIYAPYQSNNQIKDAYFEELTTGKIKLLKKYYSLFIEGNKKNVSGYVTPKPDRYTIRSKYYYQYLKQTAILLPSGKNKIQNLFKDNKTTIEKYLKKNKLKLKREKDLIKIFQYYNSISKL</sequence>
<organism evidence="2 3">
    <name type="scientific">Ancylomarina longa</name>
    <dbReference type="NCBI Taxonomy" id="2487017"/>
    <lineage>
        <taxon>Bacteria</taxon>
        <taxon>Pseudomonadati</taxon>
        <taxon>Bacteroidota</taxon>
        <taxon>Bacteroidia</taxon>
        <taxon>Marinilabiliales</taxon>
        <taxon>Marinifilaceae</taxon>
        <taxon>Ancylomarina</taxon>
    </lineage>
</organism>
<gene>
    <name evidence="2" type="ORF">DLK05_11465</name>
</gene>
<dbReference type="Proteomes" id="UP000282985">
    <property type="component" value="Unassembled WGS sequence"/>
</dbReference>
<keyword evidence="3" id="KW-1185">Reference proteome</keyword>
<dbReference type="AlphaFoldDB" id="A0A434ATZ3"/>
<proteinExistence type="predicted"/>
<dbReference type="EMBL" id="RJJX01000015">
    <property type="protein sequence ID" value="RUT77808.1"/>
    <property type="molecule type" value="Genomic_DNA"/>
</dbReference>
<evidence type="ECO:0000313" key="3">
    <source>
        <dbReference type="Proteomes" id="UP000282985"/>
    </source>
</evidence>
<feature type="chain" id="PRO_5019573176" description="DUF4369 domain-containing protein" evidence="1">
    <location>
        <begin position="21"/>
        <end position="232"/>
    </location>
</feature>
<dbReference type="RefSeq" id="WP_127344110.1">
    <property type="nucleotide sequence ID" value="NZ_RJJX01000015.1"/>
</dbReference>
<reference evidence="2 3" key="1">
    <citation type="submission" date="2018-11" db="EMBL/GenBank/DDBJ databases">
        <title>Parancylomarina longa gen. nov., sp. nov., isolated from sediments of southern Okinawa.</title>
        <authorList>
            <person name="Fu T."/>
        </authorList>
    </citation>
    <scope>NUCLEOTIDE SEQUENCE [LARGE SCALE GENOMIC DNA]</scope>
    <source>
        <strain evidence="2 3">T3-2 S1-C</strain>
    </source>
</reference>
<keyword evidence="1" id="KW-0732">Signal</keyword>
<dbReference type="OrthoDB" id="759189at2"/>
<evidence type="ECO:0000256" key="1">
    <source>
        <dbReference type="SAM" id="SignalP"/>
    </source>
</evidence>